<evidence type="ECO:0000313" key="2">
    <source>
        <dbReference type="EMBL" id="XDJ68781.1"/>
    </source>
</evidence>
<dbReference type="AlphaFoldDB" id="A0AB39ER73"/>
<accession>A0AB39ER73</accession>
<proteinExistence type="predicted"/>
<evidence type="ECO:0000256" key="1">
    <source>
        <dbReference type="SAM" id="Coils"/>
    </source>
</evidence>
<organism evidence="2">
    <name type="scientific">Castellaniella ginsengisoli</name>
    <dbReference type="NCBI Taxonomy" id="546114"/>
    <lineage>
        <taxon>Bacteria</taxon>
        <taxon>Pseudomonadati</taxon>
        <taxon>Pseudomonadota</taxon>
        <taxon>Betaproteobacteria</taxon>
        <taxon>Burkholderiales</taxon>
        <taxon>Alcaligenaceae</taxon>
        <taxon>Castellaniella</taxon>
    </lineage>
</organism>
<keyword evidence="1" id="KW-0175">Coiled coil</keyword>
<name>A0AB39ER73_9BURK</name>
<sequence length="124" mass="13554">MTIGTEIIRNAAGTLDVLTSNLAADNPLRLETSEGAKAAVANLYRIADQVDAQAAENAEARGQIEHLDRQNDRLREVLDSIRQYGADTLSGRVDGPNDRAWQREAVREMTKRARAALQGAPNDK</sequence>
<dbReference type="EMBL" id="CP158262">
    <property type="protein sequence ID" value="XDJ68781.1"/>
    <property type="molecule type" value="Genomic_DNA"/>
</dbReference>
<reference evidence="2" key="1">
    <citation type="submission" date="2024-05" db="EMBL/GenBank/DDBJ databases">
        <authorList>
            <person name="Luo Y.-C."/>
            <person name="Nicholds J."/>
            <person name="Mortimer T."/>
            <person name="Maboni G."/>
        </authorList>
    </citation>
    <scope>NUCLEOTIDE SEQUENCE</scope>
    <source>
        <strain evidence="2">144863</strain>
    </source>
</reference>
<protein>
    <submittedName>
        <fullName evidence="2">Uncharacterized protein</fullName>
    </submittedName>
</protein>
<gene>
    <name evidence="2" type="ORF">ABRY94_11960</name>
</gene>
<feature type="coiled-coil region" evidence="1">
    <location>
        <begin position="50"/>
        <end position="84"/>
    </location>
</feature>
<dbReference type="RefSeq" id="WP_368655441.1">
    <property type="nucleotide sequence ID" value="NZ_CP158262.1"/>
</dbReference>